<dbReference type="PROSITE" id="PS51257">
    <property type="entry name" value="PROKAR_LIPOPROTEIN"/>
    <property type="match status" value="1"/>
</dbReference>
<protein>
    <submittedName>
        <fullName evidence="1">GRB2-binding adapter</fullName>
    </submittedName>
</protein>
<evidence type="ECO:0000313" key="1">
    <source>
        <dbReference type="EMBL" id="DAD55737.1"/>
    </source>
</evidence>
<accession>A0A8D9UHI5</accession>
<sequence length="63" mass="7242">MKEYKFIALILAIVLIGLGCVRFCNHLVEKTIDQTIKNAVLVESNESGYTLNFYGQEYDYSFD</sequence>
<name>A0A8D9UHI5_9VIRU</name>
<dbReference type="EMBL" id="BK029940">
    <property type="protein sequence ID" value="DAD55737.1"/>
    <property type="molecule type" value="Genomic_DNA"/>
</dbReference>
<proteinExistence type="predicted"/>
<reference evidence="1" key="1">
    <citation type="journal article" date="2021" name="Proc. Natl. Acad. Sci. U.S.A.">
        <title>A Catalog of Tens of Thousands of Viruses from Human Metagenomes Reveals Hidden Associations with Chronic Diseases.</title>
        <authorList>
            <person name="Tisza M.J."/>
            <person name="Buck C.B."/>
        </authorList>
    </citation>
    <scope>NUCLEOTIDE SEQUENCE</scope>
    <source>
        <strain evidence="1">CtOZu12</strain>
    </source>
</reference>
<organism evidence="1">
    <name type="scientific">Bacteriophage sp</name>
    <dbReference type="NCBI Taxonomy" id="38018"/>
    <lineage>
        <taxon>Viruses</taxon>
    </lineage>
</organism>